<evidence type="ECO:0000256" key="1">
    <source>
        <dbReference type="ARBA" id="ARBA00022857"/>
    </source>
</evidence>
<reference evidence="4 5" key="1">
    <citation type="submission" date="2018-08" db="EMBL/GenBank/DDBJ databases">
        <title>Lactobacillus suantsai sp. nov., isolated from traditional fermented suan-tsai in Taiwan.</title>
        <authorList>
            <person name="Huang C.-H."/>
        </authorList>
    </citation>
    <scope>NUCLEOTIDE SEQUENCE [LARGE SCALE GENOMIC DNA]</scope>
    <source>
        <strain evidence="4 5">BCRC 12945</strain>
    </source>
</reference>
<sequence>MKAYVVEHPGGPEVLELKDVATPKVKPGWNLVKVLGFGINHSEIFTREGKSPSVKFPRILGIEVVGKIVASSVPQQLTPGQTVISIMGEMGRQFDGSYAEDVLLPNDQVYPVQTTLSIANLAAIPETYYTAFGIAKSLQIQANDEVLIQAATSGVGIAVCRLIKAFNAHVKVTGTSRTAAKENQLLHAGFDKVIVAPNSRELPANCGAFDKIVNLIGPLSVPDALQHLKEFGILNSTGQLGGVWTLDDFDPITAIPNNRYLTSFYSGDVSQTSIQEMLDFLAKYQVDVQPAKTFSFDHLRQAHAYLSSHESFGKVVIVM</sequence>
<evidence type="ECO:0000313" key="4">
    <source>
        <dbReference type="EMBL" id="RXI78109.1"/>
    </source>
</evidence>
<feature type="domain" description="Enoyl reductase (ER)" evidence="3">
    <location>
        <begin position="10"/>
        <end position="317"/>
    </location>
</feature>
<dbReference type="Gene3D" id="3.90.180.10">
    <property type="entry name" value="Medium-chain alcohol dehydrogenases, catalytic domain"/>
    <property type="match status" value="1"/>
</dbReference>
<dbReference type="Proteomes" id="UP000290602">
    <property type="component" value="Unassembled WGS sequence"/>
</dbReference>
<comment type="caution">
    <text evidence="4">The sequence shown here is derived from an EMBL/GenBank/DDBJ whole genome shotgun (WGS) entry which is preliminary data.</text>
</comment>
<dbReference type="InterPro" id="IPR020843">
    <property type="entry name" value="ER"/>
</dbReference>
<evidence type="ECO:0000259" key="3">
    <source>
        <dbReference type="SMART" id="SM00829"/>
    </source>
</evidence>
<keyword evidence="2" id="KW-0560">Oxidoreductase</keyword>
<dbReference type="EMBL" id="QXIL01000015">
    <property type="protein sequence ID" value="RXI78109.1"/>
    <property type="molecule type" value="Genomic_DNA"/>
</dbReference>
<dbReference type="Gene3D" id="3.40.50.720">
    <property type="entry name" value="NAD(P)-binding Rossmann-like Domain"/>
    <property type="match status" value="1"/>
</dbReference>
<dbReference type="GO" id="GO:0070402">
    <property type="term" value="F:NADPH binding"/>
    <property type="evidence" value="ECO:0007669"/>
    <property type="project" value="TreeGrafter"/>
</dbReference>
<dbReference type="GO" id="GO:0016651">
    <property type="term" value="F:oxidoreductase activity, acting on NAD(P)H"/>
    <property type="evidence" value="ECO:0007669"/>
    <property type="project" value="TreeGrafter"/>
</dbReference>
<dbReference type="SUPFAM" id="SSF50129">
    <property type="entry name" value="GroES-like"/>
    <property type="match status" value="1"/>
</dbReference>
<dbReference type="SMART" id="SM00829">
    <property type="entry name" value="PKS_ER"/>
    <property type="match status" value="1"/>
</dbReference>
<gene>
    <name evidence="4" type="ORF">DXH47_07940</name>
</gene>
<name>A0A4Q0VJ96_9LACO</name>
<organism evidence="4 5">
    <name type="scientific">Levilactobacillus suantsaii</name>
    <dbReference type="NCBI Taxonomy" id="2292255"/>
    <lineage>
        <taxon>Bacteria</taxon>
        <taxon>Bacillati</taxon>
        <taxon>Bacillota</taxon>
        <taxon>Bacilli</taxon>
        <taxon>Lactobacillales</taxon>
        <taxon>Lactobacillaceae</taxon>
        <taxon>Levilactobacillus</taxon>
    </lineage>
</organism>
<evidence type="ECO:0000256" key="2">
    <source>
        <dbReference type="ARBA" id="ARBA00023002"/>
    </source>
</evidence>
<dbReference type="InterPro" id="IPR036291">
    <property type="entry name" value="NAD(P)-bd_dom_sf"/>
</dbReference>
<dbReference type="Pfam" id="PF08240">
    <property type="entry name" value="ADH_N"/>
    <property type="match status" value="1"/>
</dbReference>
<keyword evidence="5" id="KW-1185">Reference proteome</keyword>
<accession>A0A4Q0VJ96</accession>
<keyword evidence="1" id="KW-0521">NADP</keyword>
<evidence type="ECO:0000313" key="5">
    <source>
        <dbReference type="Proteomes" id="UP000290602"/>
    </source>
</evidence>
<dbReference type="SUPFAM" id="SSF51735">
    <property type="entry name" value="NAD(P)-binding Rossmann-fold domains"/>
    <property type="match status" value="1"/>
</dbReference>
<dbReference type="OrthoDB" id="9792162at2"/>
<protein>
    <submittedName>
        <fullName evidence="4">Quinone oxidoreductase</fullName>
    </submittedName>
</protein>
<dbReference type="InterPro" id="IPR013154">
    <property type="entry name" value="ADH-like_N"/>
</dbReference>
<dbReference type="RefSeq" id="WP_129032816.1">
    <property type="nucleotide sequence ID" value="NZ_QXIL01000015.1"/>
</dbReference>
<proteinExistence type="predicted"/>
<dbReference type="PANTHER" id="PTHR48106">
    <property type="entry name" value="QUINONE OXIDOREDUCTASE PIG3-RELATED"/>
    <property type="match status" value="1"/>
</dbReference>
<dbReference type="Pfam" id="PF13602">
    <property type="entry name" value="ADH_zinc_N_2"/>
    <property type="match status" value="1"/>
</dbReference>
<dbReference type="AlphaFoldDB" id="A0A4Q0VJ96"/>
<dbReference type="InterPro" id="IPR011032">
    <property type="entry name" value="GroES-like_sf"/>
</dbReference>